<evidence type="ECO:0000313" key="2">
    <source>
        <dbReference type="Proteomes" id="UP000094236"/>
    </source>
</evidence>
<keyword evidence="2" id="KW-1185">Reference proteome</keyword>
<accession>A0A1E4TPA0</accession>
<proteinExistence type="predicted"/>
<gene>
    <name evidence="1" type="ORF">PACTADRAFT_51355</name>
</gene>
<organism evidence="1 2">
    <name type="scientific">Pachysolen tannophilus NRRL Y-2460</name>
    <dbReference type="NCBI Taxonomy" id="669874"/>
    <lineage>
        <taxon>Eukaryota</taxon>
        <taxon>Fungi</taxon>
        <taxon>Dikarya</taxon>
        <taxon>Ascomycota</taxon>
        <taxon>Saccharomycotina</taxon>
        <taxon>Pichiomycetes</taxon>
        <taxon>Pachysolenaceae</taxon>
        <taxon>Pachysolen</taxon>
    </lineage>
</organism>
<reference evidence="2" key="1">
    <citation type="submission" date="2016-05" db="EMBL/GenBank/DDBJ databases">
        <title>Comparative genomics of biotechnologically important yeasts.</title>
        <authorList>
            <consortium name="DOE Joint Genome Institute"/>
            <person name="Riley R."/>
            <person name="Haridas S."/>
            <person name="Wolfe K.H."/>
            <person name="Lopes M.R."/>
            <person name="Hittinger C.T."/>
            <person name="Goker M."/>
            <person name="Salamov A."/>
            <person name="Wisecaver J."/>
            <person name="Long T.M."/>
            <person name="Aerts A.L."/>
            <person name="Barry K."/>
            <person name="Choi C."/>
            <person name="Clum A."/>
            <person name="Coughlan A.Y."/>
            <person name="Deshpande S."/>
            <person name="Douglass A.P."/>
            <person name="Hanson S.J."/>
            <person name="Klenk H.-P."/>
            <person name="Labutti K."/>
            <person name="Lapidus A."/>
            <person name="Lindquist E."/>
            <person name="Lipzen A."/>
            <person name="Meier-Kolthoff J.P."/>
            <person name="Ohm R.A."/>
            <person name="Otillar R.P."/>
            <person name="Pangilinan J."/>
            <person name="Peng Y."/>
            <person name="Rokas A."/>
            <person name="Rosa C.A."/>
            <person name="Scheuner C."/>
            <person name="Sibirny A.A."/>
            <person name="Slot J.C."/>
            <person name="Stielow J.B."/>
            <person name="Sun H."/>
            <person name="Kurtzman C.P."/>
            <person name="Blackwell M."/>
            <person name="Grigoriev I.V."/>
            <person name="Jeffries T.W."/>
        </authorList>
    </citation>
    <scope>NUCLEOTIDE SEQUENCE [LARGE SCALE GENOMIC DNA]</scope>
    <source>
        <strain evidence="2">NRRL Y-2460</strain>
    </source>
</reference>
<sequence length="839" mass="98337">MYQKFLVLNNLENSNSGDDGISTSKKQGPVVNIPKPLSWDSNNVKEKNSSSEFDQIQVNEENSHIDIVVSFLLSFENSKSMMKNLQQLQVRRDCINFINSNSKIILTKVNNESIFIRLIKMGYSDQSYQLMKMLCFLFKFNSSIKIILLKILSDLMFGSYNSLFLNYNEVHYIIDNLLNFNNEILKKIDSHVIQIVRSQKLELPLKEINSSSIPYGIQYEFFRFLIYCSLISKNALLASALYIDIIKHYESSSPNFVNYILLNKEILNLIIQSLLIKSPLQDDKQIITIIKLHEFQNEMLDNVSASINNKKKEGKDASFNLNDFKFKLSPSQLSTVIENTLILDDDVYLNLKTEIFRKILDIYFHNFTIKSNDDQDAVLHNNQLDLYLRYTYKLIEHNIAYNNEPVVYLIWSRIKKLHTVKYNSQMNSVNNNADNEYYYYSILAKMIRFFSKNQRYRYLVSELIADLPIRSCLVNPDLMDALLFHSSRTSDFKLSEVLIAELNKDSNSELESLNYSYVTHLTRGQLSALLALHLKFQDSEGVEKIVKLIYERYPKGLSHVELNLICRSMLYNTGLGNRKIEFEKVWKMFQTVSPYVSKSLFITILDYMIEHNVVDFYKINLMFCKMTQSIDYRDEVWNWFTTSYFKFLLKNHPLEYSKEVYMNSISDKSIFFKNEMNLRDISNPFAQRYDKVQLFIPTNLKKFIIKMIADQAILQKNTTQHESSIIYWCISELERLGFSFKEILIDWSLTKKAQLRKKLGFDILNDEKLVNKFGLNKLKTQNNKNKMNKNLIIKGSTQNEQSVSAAFDKTTQYYLARYVSMKTENKSKKQKTDNSAKDS</sequence>
<protein>
    <submittedName>
        <fullName evidence="1">Uncharacterized protein</fullName>
    </submittedName>
</protein>
<dbReference type="OrthoDB" id="4064185at2759"/>
<dbReference type="EMBL" id="KV454017">
    <property type="protein sequence ID" value="ODV93567.1"/>
    <property type="molecule type" value="Genomic_DNA"/>
</dbReference>
<evidence type="ECO:0000313" key="1">
    <source>
        <dbReference type="EMBL" id="ODV93567.1"/>
    </source>
</evidence>
<name>A0A1E4TPA0_PACTA</name>
<dbReference type="STRING" id="669874.A0A1E4TPA0"/>
<dbReference type="AlphaFoldDB" id="A0A1E4TPA0"/>
<dbReference type="Proteomes" id="UP000094236">
    <property type="component" value="Unassembled WGS sequence"/>
</dbReference>